<comment type="caution">
    <text evidence="2">The sequence shown here is derived from an EMBL/GenBank/DDBJ whole genome shotgun (WGS) entry which is preliminary data.</text>
</comment>
<gene>
    <name evidence="2" type="ORF">Salmuc_00589</name>
</gene>
<name>S9QZG0_9RHOB</name>
<reference evidence="3" key="1">
    <citation type="journal article" date="2014" name="Stand. Genomic Sci.">
        <title>Genome sequence of the exopolysaccharide-producing Salipiger mucosus type strain (DSM 16094(T)), a moderately halophilic member of the Roseobacter clade.</title>
        <authorList>
            <person name="Riedel T."/>
            <person name="Spring S."/>
            <person name="Fiebig A."/>
            <person name="Petersen J."/>
            <person name="Kyrpides N.C."/>
            <person name="Goker M."/>
            <person name="Klenk H.P."/>
        </authorList>
    </citation>
    <scope>NUCLEOTIDE SEQUENCE [LARGE SCALE GENOMIC DNA]</scope>
    <source>
        <strain evidence="3">DSM 16094</strain>
    </source>
</reference>
<proteinExistence type="predicted"/>
<protein>
    <submittedName>
        <fullName evidence="2">Uncharacterized protein</fullName>
    </submittedName>
</protein>
<evidence type="ECO:0000256" key="1">
    <source>
        <dbReference type="SAM" id="MobiDB-lite"/>
    </source>
</evidence>
<feature type="region of interest" description="Disordered" evidence="1">
    <location>
        <begin position="1"/>
        <end position="20"/>
    </location>
</feature>
<evidence type="ECO:0000313" key="3">
    <source>
        <dbReference type="Proteomes" id="UP000015347"/>
    </source>
</evidence>
<accession>S9QZG0</accession>
<dbReference type="AlphaFoldDB" id="S9QZG0"/>
<sequence length="43" mass="4630">MIRFAGKRATGGGRAQDGRCERPLAFRVTTVLLLPEKQPGTSS</sequence>
<evidence type="ECO:0000313" key="2">
    <source>
        <dbReference type="EMBL" id="EPX84992.1"/>
    </source>
</evidence>
<dbReference type="EMBL" id="APVH01000011">
    <property type="protein sequence ID" value="EPX84992.1"/>
    <property type="molecule type" value="Genomic_DNA"/>
</dbReference>
<organism evidence="2 3">
    <name type="scientific">Salipiger mucosus DSM 16094</name>
    <dbReference type="NCBI Taxonomy" id="1123237"/>
    <lineage>
        <taxon>Bacteria</taxon>
        <taxon>Pseudomonadati</taxon>
        <taxon>Pseudomonadota</taxon>
        <taxon>Alphaproteobacteria</taxon>
        <taxon>Rhodobacterales</taxon>
        <taxon>Roseobacteraceae</taxon>
        <taxon>Salipiger</taxon>
    </lineage>
</organism>
<dbReference type="Proteomes" id="UP000015347">
    <property type="component" value="Unassembled WGS sequence"/>
</dbReference>
<dbReference type="HOGENOM" id="CLU_3239369_0_0_5"/>
<keyword evidence="3" id="KW-1185">Reference proteome</keyword>